<dbReference type="AlphaFoldDB" id="A0A6M6E2Y3"/>
<dbReference type="GO" id="GO:0006879">
    <property type="term" value="P:intracellular iron ion homeostasis"/>
    <property type="evidence" value="ECO:0007669"/>
    <property type="project" value="UniProtKB-KW"/>
</dbReference>
<sequence>MLPERLNKGLNNQLNYEFQSSQAYTAMGAYFSVRGFHGFANFYLVQAEKERFHAMKFYHYLVSKGGNPLISETEKPYCNFQSSLEVIQYSLEHEKGITDNIYSLLLLAVELGDYSTLSFLQWFVDEQLEHEESLRQIITQLKGVAIGSELFLLIDNKLSKKTFKIKSTQ</sequence>
<organism evidence="11 12">
    <name type="scientific">Priestia megaterium</name>
    <name type="common">Bacillus megaterium</name>
    <dbReference type="NCBI Taxonomy" id="1404"/>
    <lineage>
        <taxon>Bacteria</taxon>
        <taxon>Bacillati</taxon>
        <taxon>Bacillota</taxon>
        <taxon>Bacilli</taxon>
        <taxon>Bacillales</taxon>
        <taxon>Bacillaceae</taxon>
        <taxon>Priestia</taxon>
    </lineage>
</organism>
<protein>
    <recommendedName>
        <fullName evidence="9">Ferritin</fullName>
        <ecNumber evidence="9">1.16.3.2</ecNumber>
    </recommendedName>
</protein>
<dbReference type="Proteomes" id="UP000501076">
    <property type="component" value="Plasmid pFDU301D"/>
</dbReference>
<evidence type="ECO:0000313" key="11">
    <source>
        <dbReference type="EMBL" id="QJX81321.1"/>
    </source>
</evidence>
<dbReference type="EC" id="1.16.3.2" evidence="9"/>
<feature type="binding site" evidence="8">
    <location>
        <position position="50"/>
    </location>
    <ligand>
        <name>Fe cation</name>
        <dbReference type="ChEBI" id="CHEBI:24875"/>
        <label>1</label>
    </ligand>
</feature>
<geneLocation type="plasmid" evidence="12">
    <name>pfdu301d</name>
</geneLocation>
<keyword evidence="11" id="KW-0614">Plasmid</keyword>
<dbReference type="GO" id="GO:0008199">
    <property type="term" value="F:ferric iron binding"/>
    <property type="evidence" value="ECO:0007669"/>
    <property type="project" value="InterPro"/>
</dbReference>
<feature type="binding site" evidence="8">
    <location>
        <position position="53"/>
    </location>
    <ligand>
        <name>Fe cation</name>
        <dbReference type="ChEBI" id="CHEBI:24875"/>
        <label>1</label>
    </ligand>
</feature>
<reference evidence="11 12" key="1">
    <citation type="submission" date="2019-10" db="EMBL/GenBank/DDBJ databases">
        <title>Complete genome sequences for adaption low water activity.</title>
        <authorList>
            <person name="Zhao L."/>
            <person name="Zhong J."/>
        </authorList>
    </citation>
    <scope>NUCLEOTIDE SEQUENCE [LARGE SCALE GENOMIC DNA]</scope>
    <source>
        <strain evidence="11 12">FDU301</strain>
        <plasmid evidence="12">pfdu301d</plasmid>
    </source>
</reference>
<feature type="binding site" evidence="8">
    <location>
        <position position="94"/>
    </location>
    <ligand>
        <name>Fe cation</name>
        <dbReference type="ChEBI" id="CHEBI:24875"/>
        <label>1</label>
    </ligand>
</feature>
<evidence type="ECO:0000256" key="4">
    <source>
        <dbReference type="ARBA" id="ARBA00022723"/>
    </source>
</evidence>
<evidence type="ECO:0000256" key="3">
    <source>
        <dbReference type="ARBA" id="ARBA00022434"/>
    </source>
</evidence>
<dbReference type="CDD" id="cd01055">
    <property type="entry name" value="Nonheme_Ferritin"/>
    <property type="match status" value="1"/>
</dbReference>
<comment type="subcellular location">
    <subcellularLocation>
        <location evidence="9">Cytoplasm</location>
    </subcellularLocation>
</comment>
<evidence type="ECO:0000256" key="8">
    <source>
        <dbReference type="PIRSR" id="PIRSR601519-1"/>
    </source>
</evidence>
<feature type="domain" description="Ferritin-like diiron" evidence="10">
    <location>
        <begin position="1"/>
        <end position="145"/>
    </location>
</feature>
<dbReference type="InterPro" id="IPR009078">
    <property type="entry name" value="Ferritin-like_SF"/>
</dbReference>
<feature type="binding site" evidence="8">
    <location>
        <position position="17"/>
    </location>
    <ligand>
        <name>Fe cation</name>
        <dbReference type="ChEBI" id="CHEBI:24875"/>
        <label>1</label>
    </ligand>
</feature>
<evidence type="ECO:0000256" key="2">
    <source>
        <dbReference type="ARBA" id="ARBA00006950"/>
    </source>
</evidence>
<comment type="function">
    <text evidence="1 9">Iron-storage protein.</text>
</comment>
<dbReference type="GO" id="GO:0005829">
    <property type="term" value="C:cytosol"/>
    <property type="evidence" value="ECO:0007669"/>
    <property type="project" value="TreeGrafter"/>
</dbReference>
<comment type="catalytic activity">
    <reaction evidence="7 9">
        <text>4 Fe(2+) + O2 + 6 H2O = 4 iron(III) oxide-hydroxide + 12 H(+)</text>
        <dbReference type="Rhea" id="RHEA:11972"/>
        <dbReference type="ChEBI" id="CHEBI:15377"/>
        <dbReference type="ChEBI" id="CHEBI:15378"/>
        <dbReference type="ChEBI" id="CHEBI:15379"/>
        <dbReference type="ChEBI" id="CHEBI:29033"/>
        <dbReference type="ChEBI" id="CHEBI:78619"/>
        <dbReference type="EC" id="1.16.3.2"/>
    </reaction>
</comment>
<evidence type="ECO:0000313" key="12">
    <source>
        <dbReference type="Proteomes" id="UP000501076"/>
    </source>
</evidence>
<dbReference type="InterPro" id="IPR041719">
    <property type="entry name" value="Ferritin_prok"/>
</dbReference>
<keyword evidence="4 8" id="KW-0479">Metal-binding</keyword>
<keyword evidence="5" id="KW-0560">Oxidoreductase</keyword>
<proteinExistence type="inferred from homology"/>
<dbReference type="GO" id="GO:0006826">
    <property type="term" value="P:iron ion transport"/>
    <property type="evidence" value="ECO:0007669"/>
    <property type="project" value="InterPro"/>
</dbReference>
<gene>
    <name evidence="11" type="ORF">FDZ14_35000</name>
</gene>
<dbReference type="InterPro" id="IPR012347">
    <property type="entry name" value="Ferritin-like"/>
</dbReference>
<dbReference type="PROSITE" id="PS50905">
    <property type="entry name" value="FERRITIN_LIKE"/>
    <property type="match status" value="1"/>
</dbReference>
<dbReference type="InterPro" id="IPR001519">
    <property type="entry name" value="Ferritin"/>
</dbReference>
<dbReference type="Gene3D" id="1.20.1260.10">
    <property type="match status" value="1"/>
</dbReference>
<evidence type="ECO:0000259" key="10">
    <source>
        <dbReference type="PROSITE" id="PS50905"/>
    </source>
</evidence>
<keyword evidence="3 9" id="KW-0409">Iron storage</keyword>
<dbReference type="Pfam" id="PF00210">
    <property type="entry name" value="Ferritin"/>
    <property type="match status" value="1"/>
</dbReference>
<keyword evidence="6 8" id="KW-0408">Iron</keyword>
<dbReference type="GO" id="GO:0008198">
    <property type="term" value="F:ferrous iron binding"/>
    <property type="evidence" value="ECO:0007669"/>
    <property type="project" value="TreeGrafter"/>
</dbReference>
<evidence type="ECO:0000256" key="1">
    <source>
        <dbReference type="ARBA" id="ARBA00002485"/>
    </source>
</evidence>
<dbReference type="GO" id="GO:0004322">
    <property type="term" value="F:ferroxidase activity"/>
    <property type="evidence" value="ECO:0007669"/>
    <property type="project" value="TreeGrafter"/>
</dbReference>
<dbReference type="EMBL" id="CP045276">
    <property type="protein sequence ID" value="QJX81321.1"/>
    <property type="molecule type" value="Genomic_DNA"/>
</dbReference>
<comment type="similarity">
    <text evidence="2 9">Belongs to the ferritin family. Prokaryotic subfamily.</text>
</comment>
<evidence type="ECO:0000256" key="7">
    <source>
        <dbReference type="ARBA" id="ARBA00048035"/>
    </source>
</evidence>
<dbReference type="InterPro" id="IPR009040">
    <property type="entry name" value="Ferritin-like_diiron"/>
</dbReference>
<evidence type="ECO:0000256" key="5">
    <source>
        <dbReference type="ARBA" id="ARBA00023002"/>
    </source>
</evidence>
<dbReference type="PANTHER" id="PTHR11431:SF127">
    <property type="entry name" value="BACTERIAL NON-HEME FERRITIN"/>
    <property type="match status" value="1"/>
</dbReference>
<dbReference type="SUPFAM" id="SSF47240">
    <property type="entry name" value="Ferritin-like"/>
    <property type="match status" value="1"/>
</dbReference>
<name>A0A6M6E2Y3_PRIMG</name>
<dbReference type="RefSeq" id="WP_171779292.1">
    <property type="nucleotide sequence ID" value="NZ_CP045276.1"/>
</dbReference>
<dbReference type="InterPro" id="IPR008331">
    <property type="entry name" value="Ferritin_DPS_dom"/>
</dbReference>
<evidence type="ECO:0000256" key="9">
    <source>
        <dbReference type="RuleBase" id="RU361145"/>
    </source>
</evidence>
<feature type="binding site" evidence="8">
    <location>
        <position position="127"/>
    </location>
    <ligand>
        <name>Fe cation</name>
        <dbReference type="ChEBI" id="CHEBI:24875"/>
        <label>1</label>
    </ligand>
</feature>
<evidence type="ECO:0000256" key="6">
    <source>
        <dbReference type="ARBA" id="ARBA00023004"/>
    </source>
</evidence>
<accession>A0A6M6E2Y3</accession>
<dbReference type="PANTHER" id="PTHR11431">
    <property type="entry name" value="FERRITIN"/>
    <property type="match status" value="1"/>
</dbReference>
<keyword evidence="9" id="KW-0963">Cytoplasm</keyword>